<dbReference type="InterPro" id="IPR007271">
    <property type="entry name" value="Nuc_sug_transpt"/>
</dbReference>
<dbReference type="Pfam" id="PF04142">
    <property type="entry name" value="Nuc_sug_transp"/>
    <property type="match status" value="1"/>
</dbReference>
<comment type="caution">
    <text evidence="7">The sequence shown here is derived from an EMBL/GenBank/DDBJ whole genome shotgun (WGS) entry which is preliminary data.</text>
</comment>
<comment type="similarity">
    <text evidence="2">Belongs to the nucleotide-sugar transporter family. SLC35A subfamily.</text>
</comment>
<evidence type="ECO:0000256" key="4">
    <source>
        <dbReference type="ARBA" id="ARBA00022692"/>
    </source>
</evidence>
<proteinExistence type="inferred from homology"/>
<keyword evidence="4" id="KW-0812">Transmembrane</keyword>
<reference evidence="7" key="3">
    <citation type="submission" date="2021-06" db="EMBL/GenBank/DDBJ databases">
        <title>Chromosome-level genome assembly for S. haematobium.</title>
        <authorList>
            <person name="Stroehlein A.J."/>
        </authorList>
    </citation>
    <scope>NUCLEOTIDE SEQUENCE</scope>
</reference>
<sequence length="399" mass="44832">MDVGNGVDLLPGERLFDLEYADDIVLLCDDIHAMKSSLNELAISNRRYGMCFTPTKRKSLLPNWEDLDPALTLGSREEHTLKSAMLRMVTMKYLSLFILAFQNLLYILCMRHARSRPTEMFNSSSLVIMSECLKFLTCVSVLSITGNLKNCLKLIQHNPLDVLMTFIPAIIYVIQNRLLITALSNLDAVTFQVAYQLKLFTTALFSMLILRKPVSKMQWFALVLLFIGVATVESPVNSNKTNHPPIAYNPPLGLFCAVWASILSGLACVFFEMLLKNTNKSIWHRNIELAFASIIIGIPVQLLTDWTDITQNGYFHGFDWFVWIVVFLHAFGGLLVALVVKYANNILKAFACCVSIILSCAFSVVFLGMHLSNSFIFGTLTVIISSIVYSSYPPKINAR</sequence>
<dbReference type="GO" id="GO:0000139">
    <property type="term" value="C:Golgi membrane"/>
    <property type="evidence" value="ECO:0007669"/>
    <property type="project" value="InterPro"/>
</dbReference>
<dbReference type="InterPro" id="IPR037185">
    <property type="entry name" value="EmrE-like"/>
</dbReference>
<organism evidence="7 8">
    <name type="scientific">Schistosoma haematobium</name>
    <name type="common">Blood fluke</name>
    <dbReference type="NCBI Taxonomy" id="6185"/>
    <lineage>
        <taxon>Eukaryota</taxon>
        <taxon>Metazoa</taxon>
        <taxon>Spiralia</taxon>
        <taxon>Lophotrochozoa</taxon>
        <taxon>Platyhelminthes</taxon>
        <taxon>Trematoda</taxon>
        <taxon>Digenea</taxon>
        <taxon>Strigeidida</taxon>
        <taxon>Schistosomatoidea</taxon>
        <taxon>Schistosomatidae</taxon>
        <taxon>Schistosoma</taxon>
    </lineage>
</organism>
<evidence type="ECO:0000313" key="7">
    <source>
        <dbReference type="EMBL" id="KAH9584614.1"/>
    </source>
</evidence>
<accession>A0A6A5D6D7</accession>
<evidence type="ECO:0000256" key="5">
    <source>
        <dbReference type="ARBA" id="ARBA00022989"/>
    </source>
</evidence>
<dbReference type="Proteomes" id="UP000471633">
    <property type="component" value="Unassembled WGS sequence"/>
</dbReference>
<dbReference type="CTD" id="24594270"/>
<reference evidence="7" key="1">
    <citation type="journal article" date="2012" name="Nat. Genet.">
        <title>Whole-genome sequence of Schistosoma haematobium.</title>
        <authorList>
            <person name="Young N.D."/>
            <person name="Jex A.R."/>
            <person name="Li B."/>
            <person name="Liu S."/>
            <person name="Yang L."/>
            <person name="Xiong Z."/>
            <person name="Li Y."/>
            <person name="Cantacessi C."/>
            <person name="Hall R.S."/>
            <person name="Xu X."/>
            <person name="Chen F."/>
            <person name="Wu X."/>
            <person name="Zerlotini A."/>
            <person name="Oliveira G."/>
            <person name="Hofmann A."/>
            <person name="Zhang G."/>
            <person name="Fang X."/>
            <person name="Kang Y."/>
            <person name="Campbell B.E."/>
            <person name="Loukas A."/>
            <person name="Ranganathan S."/>
            <person name="Rollinson D."/>
            <person name="Rinaldi G."/>
            <person name="Brindley P.J."/>
            <person name="Yang H."/>
            <person name="Wang J."/>
            <person name="Wang J."/>
            <person name="Gasser R.B."/>
        </authorList>
    </citation>
    <scope>NUCLEOTIDE SEQUENCE</scope>
</reference>
<evidence type="ECO:0000256" key="6">
    <source>
        <dbReference type="ARBA" id="ARBA00023136"/>
    </source>
</evidence>
<dbReference type="EMBL" id="AMPZ03000004">
    <property type="protein sequence ID" value="KAH9584614.1"/>
    <property type="molecule type" value="Genomic_DNA"/>
</dbReference>
<keyword evidence="3" id="KW-0762">Sugar transport</keyword>
<dbReference type="AlphaFoldDB" id="A0A6A5D6D7"/>
<dbReference type="KEGG" id="shx:MS3_00006153"/>
<dbReference type="PANTHER" id="PTHR10231">
    <property type="entry name" value="NUCLEOTIDE-SUGAR TRANSMEMBRANE TRANSPORTER"/>
    <property type="match status" value="1"/>
</dbReference>
<dbReference type="GO" id="GO:0015165">
    <property type="term" value="F:pyrimidine nucleotide-sugar transmembrane transporter activity"/>
    <property type="evidence" value="ECO:0007669"/>
    <property type="project" value="InterPro"/>
</dbReference>
<dbReference type="RefSeq" id="XP_012798294.2">
    <property type="nucleotide sequence ID" value="XM_012942840.2"/>
</dbReference>
<keyword evidence="6" id="KW-0472">Membrane</keyword>
<evidence type="ECO:0000256" key="2">
    <source>
        <dbReference type="ARBA" id="ARBA00009976"/>
    </source>
</evidence>
<comment type="subcellular location">
    <subcellularLocation>
        <location evidence="1">Membrane</location>
        <topology evidence="1">Multi-pass membrane protein</topology>
    </subcellularLocation>
</comment>
<dbReference type="SUPFAM" id="SSF103481">
    <property type="entry name" value="Multidrug resistance efflux transporter EmrE"/>
    <property type="match status" value="1"/>
</dbReference>
<keyword evidence="8" id="KW-1185">Reference proteome</keyword>
<evidence type="ECO:0000256" key="1">
    <source>
        <dbReference type="ARBA" id="ARBA00004141"/>
    </source>
</evidence>
<keyword evidence="5" id="KW-1133">Transmembrane helix</keyword>
<name>A0A6A5D6D7_SCHHA</name>
<evidence type="ECO:0000256" key="3">
    <source>
        <dbReference type="ARBA" id="ARBA00022597"/>
    </source>
</evidence>
<keyword evidence="3" id="KW-0813">Transport</keyword>
<dbReference type="NCBIfam" id="TIGR00803">
    <property type="entry name" value="nst"/>
    <property type="match status" value="1"/>
</dbReference>
<gene>
    <name evidence="7" type="primary">GMS1</name>
    <name evidence="7" type="ORF">MS3_00006153</name>
</gene>
<reference evidence="7" key="4">
    <citation type="journal article" date="2022" name="PLoS Pathog.">
        <title>Chromosome-level genome of Schistosoma haematobium underpins genome-wide explorations of molecular variation.</title>
        <authorList>
            <person name="Stroehlein A.J."/>
            <person name="Korhonen P.K."/>
            <person name="Lee V.V."/>
            <person name="Ralph S.A."/>
            <person name="Mentink-Kane M."/>
            <person name="You H."/>
            <person name="McManus D.P."/>
            <person name="Tchuente L.T."/>
            <person name="Stothard J.R."/>
            <person name="Kaur P."/>
            <person name="Dudchenko O."/>
            <person name="Aiden E.L."/>
            <person name="Yang B."/>
            <person name="Yang H."/>
            <person name="Emery A.M."/>
            <person name="Webster B.L."/>
            <person name="Brindley P.J."/>
            <person name="Rollinson D."/>
            <person name="Chang B.C.H."/>
            <person name="Gasser R.B."/>
            <person name="Young N.D."/>
        </authorList>
    </citation>
    <scope>NUCLEOTIDE SEQUENCE</scope>
</reference>
<evidence type="ECO:0000313" key="8">
    <source>
        <dbReference type="Proteomes" id="UP000471633"/>
    </source>
</evidence>
<reference evidence="7" key="2">
    <citation type="journal article" date="2019" name="Gigascience">
        <title>High-quality Schistosoma haematobium genome achieved by single-molecule and long-range sequencing.</title>
        <authorList>
            <person name="Stroehlein A.J."/>
            <person name="Korhonen P.K."/>
            <person name="Chong T.M."/>
            <person name="Lim Y.L."/>
            <person name="Chan K.G."/>
            <person name="Webster B."/>
            <person name="Rollinson D."/>
            <person name="Brindley P.J."/>
            <person name="Gasser R.B."/>
            <person name="Young N.D."/>
        </authorList>
    </citation>
    <scope>NUCLEOTIDE SEQUENCE</scope>
</reference>
<protein>
    <submittedName>
        <fullName evidence="7">UDP-galactose transporter Gms1, variant 3</fullName>
    </submittedName>
</protein>
<dbReference type="GeneID" id="24594270"/>